<dbReference type="Gene3D" id="1.20.120.140">
    <property type="entry name" value="Signal recognition particle SRP54, nucleotide-binding domain"/>
    <property type="match status" value="1"/>
</dbReference>
<dbReference type="Pfam" id="PF00448">
    <property type="entry name" value="SRP54"/>
    <property type="match status" value="1"/>
</dbReference>
<gene>
    <name evidence="9 11" type="primary">ftsY</name>
    <name evidence="11" type="ORF">IAA96_08515</name>
</gene>
<dbReference type="PANTHER" id="PTHR43134:SF1">
    <property type="entry name" value="SIGNAL RECOGNITION PARTICLE RECEPTOR SUBUNIT ALPHA"/>
    <property type="match status" value="1"/>
</dbReference>
<evidence type="ECO:0000256" key="3">
    <source>
        <dbReference type="ARBA" id="ARBA00022741"/>
    </source>
</evidence>
<keyword evidence="4 9" id="KW-0378">Hydrolase</keyword>
<dbReference type="GO" id="GO:0005886">
    <property type="term" value="C:plasma membrane"/>
    <property type="evidence" value="ECO:0007669"/>
    <property type="project" value="UniProtKB-SubCell"/>
</dbReference>
<feature type="binding site" evidence="9">
    <location>
        <begin position="95"/>
        <end position="102"/>
    </location>
    <ligand>
        <name>GTP</name>
        <dbReference type="ChEBI" id="CHEBI:37565"/>
    </ligand>
</feature>
<dbReference type="InterPro" id="IPR000897">
    <property type="entry name" value="SRP54_GTPase_dom"/>
</dbReference>
<dbReference type="InterPro" id="IPR027417">
    <property type="entry name" value="P-loop_NTPase"/>
</dbReference>
<dbReference type="InterPro" id="IPR003593">
    <property type="entry name" value="AAA+_ATPase"/>
</dbReference>
<evidence type="ECO:0000313" key="11">
    <source>
        <dbReference type="EMBL" id="MBO8451131.1"/>
    </source>
</evidence>
<dbReference type="GO" id="GO:0005047">
    <property type="term" value="F:signal recognition particle binding"/>
    <property type="evidence" value="ECO:0007669"/>
    <property type="project" value="TreeGrafter"/>
</dbReference>
<evidence type="ECO:0000313" key="12">
    <source>
        <dbReference type="Proteomes" id="UP000823616"/>
    </source>
</evidence>
<evidence type="ECO:0000256" key="6">
    <source>
        <dbReference type="ARBA" id="ARBA00023136"/>
    </source>
</evidence>
<reference evidence="11" key="1">
    <citation type="submission" date="2020-10" db="EMBL/GenBank/DDBJ databases">
        <authorList>
            <person name="Gilroy R."/>
        </authorList>
    </citation>
    <scope>NUCLEOTIDE SEQUENCE</scope>
    <source>
        <strain evidence="11">B3-4054</strain>
    </source>
</reference>
<evidence type="ECO:0000256" key="4">
    <source>
        <dbReference type="ARBA" id="ARBA00022801"/>
    </source>
</evidence>
<dbReference type="EC" id="3.6.5.4" evidence="9"/>
<dbReference type="Pfam" id="PF02881">
    <property type="entry name" value="SRP54_N"/>
    <property type="match status" value="1"/>
</dbReference>
<evidence type="ECO:0000256" key="8">
    <source>
        <dbReference type="ARBA" id="ARBA00048027"/>
    </source>
</evidence>
<dbReference type="SUPFAM" id="SSF52540">
    <property type="entry name" value="P-loop containing nucleoside triphosphate hydrolases"/>
    <property type="match status" value="1"/>
</dbReference>
<keyword evidence="7 9" id="KW-0675">Receptor</keyword>
<evidence type="ECO:0000256" key="9">
    <source>
        <dbReference type="HAMAP-Rule" id="MF_00920"/>
    </source>
</evidence>
<dbReference type="SMART" id="SM00962">
    <property type="entry name" value="SRP54"/>
    <property type="match status" value="1"/>
</dbReference>
<keyword evidence="6 9" id="KW-0472">Membrane</keyword>
<dbReference type="PROSITE" id="PS00300">
    <property type="entry name" value="SRP54"/>
    <property type="match status" value="1"/>
</dbReference>
<dbReference type="EMBL" id="JADIMS010000157">
    <property type="protein sequence ID" value="MBO8451131.1"/>
    <property type="molecule type" value="Genomic_DNA"/>
</dbReference>
<comment type="subunit">
    <text evidence="9">Part of the signal recognition particle protein translocation system, which is composed of SRP and FtsY.</text>
</comment>
<evidence type="ECO:0000256" key="7">
    <source>
        <dbReference type="ARBA" id="ARBA00023170"/>
    </source>
</evidence>
<dbReference type="InterPro" id="IPR036225">
    <property type="entry name" value="SRP/SRP_N"/>
</dbReference>
<evidence type="ECO:0000256" key="2">
    <source>
        <dbReference type="ARBA" id="ARBA00022490"/>
    </source>
</evidence>
<keyword evidence="2 9" id="KW-0963">Cytoplasm</keyword>
<dbReference type="InterPro" id="IPR004390">
    <property type="entry name" value="SR_rcpt_FtsY"/>
</dbReference>
<dbReference type="SUPFAM" id="SSF47364">
    <property type="entry name" value="Domain of the SRP/SRP receptor G-proteins"/>
    <property type="match status" value="1"/>
</dbReference>
<keyword evidence="3 9" id="KW-0547">Nucleotide-binding</keyword>
<dbReference type="PANTHER" id="PTHR43134">
    <property type="entry name" value="SIGNAL RECOGNITION PARTICLE RECEPTOR SUBUNIT ALPHA"/>
    <property type="match status" value="1"/>
</dbReference>
<dbReference type="GO" id="GO:0005525">
    <property type="term" value="F:GTP binding"/>
    <property type="evidence" value="ECO:0007669"/>
    <property type="project" value="UniProtKB-UniRule"/>
</dbReference>
<dbReference type="SMART" id="SM00963">
    <property type="entry name" value="SRP54_N"/>
    <property type="match status" value="1"/>
</dbReference>
<dbReference type="GO" id="GO:0003924">
    <property type="term" value="F:GTPase activity"/>
    <property type="evidence" value="ECO:0007669"/>
    <property type="project" value="UniProtKB-UniRule"/>
</dbReference>
<evidence type="ECO:0000256" key="5">
    <source>
        <dbReference type="ARBA" id="ARBA00023134"/>
    </source>
</evidence>
<dbReference type="Proteomes" id="UP000823616">
    <property type="component" value="Unassembled WGS sequence"/>
</dbReference>
<dbReference type="HAMAP" id="MF_00920">
    <property type="entry name" value="FtsY"/>
    <property type="match status" value="1"/>
</dbReference>
<comment type="function">
    <text evidence="9">Involved in targeting and insertion of nascent membrane proteins into the cytoplasmic membrane. Acts as a receptor for the complex formed by the signal recognition particle (SRP) and the ribosome-nascent chain (RNC).</text>
</comment>
<dbReference type="InterPro" id="IPR042101">
    <property type="entry name" value="SRP54_N_sf"/>
</dbReference>
<dbReference type="InterPro" id="IPR013822">
    <property type="entry name" value="Signal_recog_particl_SRP54_hlx"/>
</dbReference>
<accession>A0A9D9EN25</accession>
<dbReference type="Gene3D" id="3.40.50.300">
    <property type="entry name" value="P-loop containing nucleotide triphosphate hydrolases"/>
    <property type="match status" value="1"/>
</dbReference>
<dbReference type="NCBIfam" id="TIGR00064">
    <property type="entry name" value="ftsY"/>
    <property type="match status" value="1"/>
</dbReference>
<keyword evidence="5 9" id="KW-0342">GTP-binding</keyword>
<organism evidence="11 12">
    <name type="scientific">Candidatus Avitreponema avistercoris</name>
    <dbReference type="NCBI Taxonomy" id="2840705"/>
    <lineage>
        <taxon>Bacteria</taxon>
        <taxon>Pseudomonadati</taxon>
        <taxon>Spirochaetota</taxon>
        <taxon>Spirochaetia</taxon>
        <taxon>Spirochaetales</taxon>
        <taxon>Candidatus Avitreponema</taxon>
    </lineage>
</organism>
<comment type="subcellular location">
    <subcellularLocation>
        <location evidence="9">Cell membrane</location>
        <topology evidence="9">Peripheral membrane protein</topology>
        <orientation evidence="9">Cytoplasmic side</orientation>
    </subcellularLocation>
    <subcellularLocation>
        <location evidence="9">Cytoplasm</location>
    </subcellularLocation>
</comment>
<dbReference type="GO" id="GO:0005737">
    <property type="term" value="C:cytoplasm"/>
    <property type="evidence" value="ECO:0007669"/>
    <property type="project" value="UniProtKB-SubCell"/>
</dbReference>
<dbReference type="GO" id="GO:0006614">
    <property type="term" value="P:SRP-dependent cotranslational protein targeting to membrane"/>
    <property type="evidence" value="ECO:0007669"/>
    <property type="project" value="InterPro"/>
</dbReference>
<evidence type="ECO:0000259" key="10">
    <source>
        <dbReference type="PROSITE" id="PS00300"/>
    </source>
</evidence>
<comment type="catalytic activity">
    <reaction evidence="8 9">
        <text>GTP + H2O = GDP + phosphate + H(+)</text>
        <dbReference type="Rhea" id="RHEA:19669"/>
        <dbReference type="ChEBI" id="CHEBI:15377"/>
        <dbReference type="ChEBI" id="CHEBI:15378"/>
        <dbReference type="ChEBI" id="CHEBI:37565"/>
        <dbReference type="ChEBI" id="CHEBI:43474"/>
        <dbReference type="ChEBI" id="CHEBI:58189"/>
        <dbReference type="EC" id="3.6.5.4"/>
    </reaction>
</comment>
<dbReference type="SMART" id="SM00382">
    <property type="entry name" value="AAA"/>
    <property type="match status" value="1"/>
</dbReference>
<feature type="binding site" evidence="9">
    <location>
        <begin position="178"/>
        <end position="182"/>
    </location>
    <ligand>
        <name>GTP</name>
        <dbReference type="ChEBI" id="CHEBI:37565"/>
    </ligand>
</feature>
<evidence type="ECO:0000256" key="1">
    <source>
        <dbReference type="ARBA" id="ARBA00022475"/>
    </source>
</evidence>
<protein>
    <recommendedName>
        <fullName evidence="9">Signal recognition particle receptor FtsY</fullName>
        <shortName evidence="9">SRP receptor</shortName>
        <ecNumber evidence="9">3.6.5.4</ecNumber>
    </recommendedName>
</protein>
<comment type="similarity">
    <text evidence="9">Belongs to the GTP-binding SRP family. FtsY subfamily.</text>
</comment>
<proteinExistence type="inferred from homology"/>
<keyword evidence="1 9" id="KW-1003">Cell membrane</keyword>
<dbReference type="AlphaFoldDB" id="A0A9D9EN25"/>
<feature type="binding site" evidence="9">
    <location>
        <begin position="242"/>
        <end position="245"/>
    </location>
    <ligand>
        <name>GTP</name>
        <dbReference type="ChEBI" id="CHEBI:37565"/>
    </ligand>
</feature>
<name>A0A9D9EN25_9SPIR</name>
<reference evidence="11" key="2">
    <citation type="journal article" date="2021" name="PeerJ">
        <title>Extensive microbial diversity within the chicken gut microbiome revealed by metagenomics and culture.</title>
        <authorList>
            <person name="Gilroy R."/>
            <person name="Ravi A."/>
            <person name="Getino M."/>
            <person name="Pursley I."/>
            <person name="Horton D.L."/>
            <person name="Alikhan N.F."/>
            <person name="Baker D."/>
            <person name="Gharbi K."/>
            <person name="Hall N."/>
            <person name="Watson M."/>
            <person name="Adriaenssens E.M."/>
            <person name="Foster-Nyarko E."/>
            <person name="Jarju S."/>
            <person name="Secka A."/>
            <person name="Antonio M."/>
            <person name="Oren A."/>
            <person name="Chaudhuri R.R."/>
            <person name="La Ragione R."/>
            <person name="Hildebrand F."/>
            <person name="Pallen M.J."/>
        </authorList>
    </citation>
    <scope>NUCLEOTIDE SEQUENCE</scope>
    <source>
        <strain evidence="11">B3-4054</strain>
    </source>
</reference>
<comment type="caution">
    <text evidence="11">The sequence shown here is derived from an EMBL/GenBank/DDBJ whole genome shotgun (WGS) entry which is preliminary data.</text>
</comment>
<feature type="domain" description="SRP54-type proteins GTP-binding" evidence="10">
    <location>
        <begin position="263"/>
        <end position="276"/>
    </location>
</feature>
<sequence length="293" mass="31626">MKKFKFAENLKKLFSRKSAADISFFEDLEDSLIEGDVGVKAAMEITGTLEKNCRTKKLSGEADILLELREILSGWIRSAELTPEEGAVSVYLLLGVNGVGKTTTAAKMAVWYRERLHEPVILAAADTFRAAAIEQLQIHGEKTGVRVVAHQHGSDPGAVVFDAAQAAQAAGGGLVIADTAGRLHNRENLVRELQKIDRIAAQKASPGGYRKLLVLDATTGQNGFRQAEVFHEAVGVDGIVLTKYDSTAKGGIVVSIGRELNLPVVFTGTGETYADFAPFRTEDWLNDFLGINA</sequence>